<proteinExistence type="predicted"/>
<dbReference type="EMBL" id="CP162607">
    <property type="protein sequence ID" value="XDK38515.1"/>
    <property type="molecule type" value="Genomic_DNA"/>
</dbReference>
<protein>
    <submittedName>
        <fullName evidence="1">DUF1652 domain-containing protein</fullName>
    </submittedName>
</protein>
<evidence type="ECO:0000313" key="1">
    <source>
        <dbReference type="EMBL" id="XDK38515.1"/>
    </source>
</evidence>
<dbReference type="InterPro" id="IPR012448">
    <property type="entry name" value="DUF1652"/>
</dbReference>
<name>A0AB39I6T6_9PSED</name>
<reference evidence="1" key="1">
    <citation type="submission" date="2024-07" db="EMBL/GenBank/DDBJ databases">
        <title>Identification and characteristics of a novel species of coltsfoot's symbiotic bacteria.</title>
        <authorList>
            <person name="Juszczyk A."/>
            <person name="Jasielczuk I."/>
            <person name="Gurgul A."/>
            <person name="Rogala M."/>
            <person name="Kowalczyk A."/>
            <person name="Szmatola T."/>
            <person name="Kosecka-Strojek M."/>
            <person name="Arent Z."/>
            <person name="Latowski D."/>
        </authorList>
    </citation>
    <scope>NUCLEOTIDE SEQUENCE</scope>
    <source>
        <strain evidence="1">Hg7Tf</strain>
    </source>
</reference>
<gene>
    <name evidence="1" type="ORF">AB4Y39_07585</name>
</gene>
<dbReference type="Pfam" id="PF07865">
    <property type="entry name" value="DUF1652"/>
    <property type="match status" value="1"/>
</dbReference>
<organism evidence="1">
    <name type="scientific">Pseudomonas sp. Hg7Tf</name>
    <dbReference type="NCBI Taxonomy" id="3236988"/>
    <lineage>
        <taxon>Bacteria</taxon>
        <taxon>Pseudomonadati</taxon>
        <taxon>Pseudomonadota</taxon>
        <taxon>Gammaproteobacteria</taxon>
        <taxon>Pseudomonadales</taxon>
        <taxon>Pseudomonadaceae</taxon>
        <taxon>Pseudomonas</taxon>
    </lineage>
</organism>
<sequence>MSLIGVSTLELRQLIERAFEPDCCEVSCADGVWLTIRLGQGDDLIVTEVRLDSLTTCHDVFTLVGQVREEQRLGRSQTDTRGSAIA</sequence>
<dbReference type="AlphaFoldDB" id="A0AB39I6T6"/>
<dbReference type="RefSeq" id="WP_045179954.1">
    <property type="nucleotide sequence ID" value="NZ_CP162607.1"/>
</dbReference>
<accession>A0AB39I6T6</accession>